<dbReference type="InterPro" id="IPR008753">
    <property type="entry name" value="Peptidase_M13_N"/>
</dbReference>
<dbReference type="InterPro" id="IPR000718">
    <property type="entry name" value="Peptidase_M13"/>
</dbReference>
<dbReference type="SUPFAM" id="SSF55486">
    <property type="entry name" value="Metalloproteases ('zincins'), catalytic domain"/>
    <property type="match status" value="1"/>
</dbReference>
<accession>A0A9P5VBU9</accession>
<dbReference type="InterPro" id="IPR042089">
    <property type="entry name" value="Peptidase_M13_dom_2"/>
</dbReference>
<dbReference type="OrthoDB" id="2366845at2759"/>
<dbReference type="AlphaFoldDB" id="A0A9P5VBU9"/>
<sequence length="272" mass="30261">MVANALPASDSPADKIALSKTLVLAASIPSFIQLLVGPEEPDRLNHELYAQEDKLGMRLVGDYKNAIQVQKYTDTTSVMFQIILGDEDVATGAQALTLQDINQKDPTKNYNPQTVEELNALIPSIGWSLLVQESLPARLNASHPLIGPSPSYLTKLDKLPLKTPIKSLQHYFSWILIRNLAEHLSETYKEPLVAFKDVASTVPPAPMGHLWTCIKAVNTNLVHITTHYFVQASFKNQNRKDVVAIIDNIIASYKKYFSALQWLDQQTRDGAI</sequence>
<gene>
    <name evidence="2" type="ORF">BG015_006835</name>
</gene>
<keyword evidence="3" id="KW-1185">Reference proteome</keyword>
<comment type="caution">
    <text evidence="2">The sequence shown here is derived from an EMBL/GenBank/DDBJ whole genome shotgun (WGS) entry which is preliminary data.</text>
</comment>
<feature type="domain" description="Peptidase M13 N-terminal" evidence="1">
    <location>
        <begin position="15"/>
        <end position="272"/>
    </location>
</feature>
<proteinExistence type="predicted"/>
<reference evidence="2" key="1">
    <citation type="journal article" date="2020" name="Fungal Divers.">
        <title>Resolving the Mortierellaceae phylogeny through synthesis of multi-gene phylogenetics and phylogenomics.</title>
        <authorList>
            <person name="Vandepol N."/>
            <person name="Liber J."/>
            <person name="Desiro A."/>
            <person name="Na H."/>
            <person name="Kennedy M."/>
            <person name="Barry K."/>
            <person name="Grigoriev I.V."/>
            <person name="Miller A.N."/>
            <person name="O'Donnell K."/>
            <person name="Stajich J.E."/>
            <person name="Bonito G."/>
        </authorList>
    </citation>
    <scope>NUCLEOTIDE SEQUENCE</scope>
    <source>
        <strain evidence="2">NRRL 6426</strain>
    </source>
</reference>
<dbReference type="Gene3D" id="1.10.1380.10">
    <property type="entry name" value="Neutral endopeptidase , domain2"/>
    <property type="match status" value="1"/>
</dbReference>
<evidence type="ECO:0000259" key="1">
    <source>
        <dbReference type="Pfam" id="PF05649"/>
    </source>
</evidence>
<dbReference type="Pfam" id="PF05649">
    <property type="entry name" value="Peptidase_M13_N"/>
    <property type="match status" value="1"/>
</dbReference>
<protein>
    <recommendedName>
        <fullName evidence="1">Peptidase M13 N-terminal domain-containing protein</fullName>
    </recommendedName>
</protein>
<evidence type="ECO:0000313" key="2">
    <source>
        <dbReference type="EMBL" id="KAF9151313.1"/>
    </source>
</evidence>
<dbReference type="PANTHER" id="PTHR11733">
    <property type="entry name" value="ZINC METALLOPROTEASE FAMILY M13 NEPRILYSIN-RELATED"/>
    <property type="match status" value="1"/>
</dbReference>
<dbReference type="PANTHER" id="PTHR11733:SF241">
    <property type="entry name" value="GH26575P-RELATED"/>
    <property type="match status" value="1"/>
</dbReference>
<dbReference type="GO" id="GO:0005886">
    <property type="term" value="C:plasma membrane"/>
    <property type="evidence" value="ECO:0007669"/>
    <property type="project" value="TreeGrafter"/>
</dbReference>
<name>A0A9P5VBU9_9FUNG</name>
<dbReference type="PROSITE" id="PS51885">
    <property type="entry name" value="NEPRILYSIN"/>
    <property type="match status" value="1"/>
</dbReference>
<organism evidence="2 3">
    <name type="scientific">Linnemannia schmuckeri</name>
    <dbReference type="NCBI Taxonomy" id="64567"/>
    <lineage>
        <taxon>Eukaryota</taxon>
        <taxon>Fungi</taxon>
        <taxon>Fungi incertae sedis</taxon>
        <taxon>Mucoromycota</taxon>
        <taxon>Mortierellomycotina</taxon>
        <taxon>Mortierellomycetes</taxon>
        <taxon>Mortierellales</taxon>
        <taxon>Mortierellaceae</taxon>
        <taxon>Linnemannia</taxon>
    </lineage>
</organism>
<evidence type="ECO:0000313" key="3">
    <source>
        <dbReference type="Proteomes" id="UP000748756"/>
    </source>
</evidence>
<dbReference type="GO" id="GO:0004222">
    <property type="term" value="F:metalloendopeptidase activity"/>
    <property type="evidence" value="ECO:0007669"/>
    <property type="project" value="InterPro"/>
</dbReference>
<dbReference type="InterPro" id="IPR024079">
    <property type="entry name" value="MetalloPept_cat_dom_sf"/>
</dbReference>
<dbReference type="Proteomes" id="UP000748756">
    <property type="component" value="Unassembled WGS sequence"/>
</dbReference>
<dbReference type="Gene3D" id="3.40.390.10">
    <property type="entry name" value="Collagenase (Catalytic Domain)"/>
    <property type="match status" value="1"/>
</dbReference>
<dbReference type="GO" id="GO:0016485">
    <property type="term" value="P:protein processing"/>
    <property type="evidence" value="ECO:0007669"/>
    <property type="project" value="TreeGrafter"/>
</dbReference>
<dbReference type="EMBL" id="JAAAUQ010000333">
    <property type="protein sequence ID" value="KAF9151313.1"/>
    <property type="molecule type" value="Genomic_DNA"/>
</dbReference>